<keyword evidence="6 8" id="KW-0472">Membrane</keyword>
<evidence type="ECO:0000256" key="5">
    <source>
        <dbReference type="ARBA" id="ARBA00022989"/>
    </source>
</evidence>
<evidence type="ECO:0000256" key="6">
    <source>
        <dbReference type="ARBA" id="ARBA00023136"/>
    </source>
</evidence>
<reference evidence="10" key="1">
    <citation type="submission" date="2021-02" db="EMBL/GenBank/DDBJ databases">
        <authorList>
            <person name="Nowell W R."/>
        </authorList>
    </citation>
    <scope>NUCLEOTIDE SEQUENCE</scope>
</reference>
<dbReference type="Pfam" id="PF03381">
    <property type="entry name" value="CDC50"/>
    <property type="match status" value="1"/>
</dbReference>
<feature type="compositionally biased region" description="Polar residues" evidence="7">
    <location>
        <begin position="539"/>
        <end position="548"/>
    </location>
</feature>
<sequence length="978" mass="110651">MPNQGETEEDREQQKSKKPADTAFKQQRLPAWQPIITANTALPVFLIIGLTFIPIGIVLVVTSERVLEYDIDYTDSNCMSTTNSSVTCADVLERANYNGTTCYCETKFTLDTTFEGDVYFYYGLTNYYQNHRRYVRSRDDNQLLGNKDAVSSDCQPFQKTTNGSNLDLTPCGAIANSRFNDSLSLSYNGNGNESVPFTNLGIAWSTDKAVKFKNPSGASTFFPANPHPPNWQITAWDLDPNNTDNNGYQNEDFIVWMRTAAMPTFRKLYRKLQRSSSGSFQNGLPQGNYTLTVTYTYPVKSFSGRKQFIISTTSWMGGKNPFLGWAYIAVGIIGINMSEIPPVIPLDGTTLSFSPEYFPKEESSQLAFVSSSCSREQQNNISSQTCNISSNLSGIIPSCNENNSNKQIAIGNLPNNESSDIKMFMVTSPSQSDDISFEEKNLLLNELTDNVNLSSLSFLQTKQRKIDHRRNKSEPVINTNLEDLSSINSSYTRPSILESSSTSTTSNESAISSNASFEKKRKSSKKTLSPSRNLKKNMENNNSPQIQDKSSSTTKKKKPCFRNTKIRTDLNSKSLPIRSNIIEKDNDSLLIENDKNEILIRRSSSNEKLSRHNVKSFLSTHPSSSSLSSNFQSVSSQIGTCLGLSTSSSNNKKSPNIVASASAAISNVRSFTNENSLKDRRNRRQRRHSWTNERTFHNISSLSSSFAVRRTKSHRYSDRTRNYSLIHKNSTKKTRRRTIQVNRPSKSVSFPLPTNINNQLFSIDSPQMRSVKATVTNAFLTVASKPFQSTYRQRNEEFRKVFKDLPNDERLIVDYSCAWQKEILIQGRMYISQNYLCFYANFLKWETSLCLKFKDISSLTREKTAKVIPNAIEIKTNKNERYFFSSFATRDKTYAMIFRIWQTVSIDQPISSQQLWTIIHQSYGNDLDMTTDEEDTYNKQSTNSTPDKSSSKQLTKNETNEKYCGVTSNSICSKSSEK</sequence>
<dbReference type="PANTHER" id="PTHR10926:SF0">
    <property type="entry name" value="CDC50, ISOFORM A"/>
    <property type="match status" value="1"/>
</dbReference>
<evidence type="ECO:0000256" key="2">
    <source>
        <dbReference type="ARBA" id="ARBA00004167"/>
    </source>
</evidence>
<keyword evidence="4 8" id="KW-0812">Transmembrane</keyword>
<feature type="compositionally biased region" description="Low complexity" evidence="7">
    <location>
        <begin position="495"/>
        <end position="516"/>
    </location>
</feature>
<protein>
    <recommendedName>
        <fullName evidence="9">GRAM domain-containing protein</fullName>
    </recommendedName>
</protein>
<feature type="non-terminal residue" evidence="10">
    <location>
        <position position="1"/>
    </location>
</feature>
<keyword evidence="5 8" id="KW-1133">Transmembrane helix</keyword>
<dbReference type="InterPro" id="IPR005045">
    <property type="entry name" value="CDC50/LEM3_fam"/>
</dbReference>
<evidence type="ECO:0000313" key="11">
    <source>
        <dbReference type="Proteomes" id="UP000663866"/>
    </source>
</evidence>
<accession>A0A819UMI5</accession>
<dbReference type="GO" id="GO:0005886">
    <property type="term" value="C:plasma membrane"/>
    <property type="evidence" value="ECO:0007669"/>
    <property type="project" value="TreeGrafter"/>
</dbReference>
<evidence type="ECO:0000256" key="4">
    <source>
        <dbReference type="ARBA" id="ARBA00022692"/>
    </source>
</evidence>
<proteinExistence type="inferred from homology"/>
<organism evidence="10 11">
    <name type="scientific">Rotaria magnacalcarata</name>
    <dbReference type="NCBI Taxonomy" id="392030"/>
    <lineage>
        <taxon>Eukaryota</taxon>
        <taxon>Metazoa</taxon>
        <taxon>Spiralia</taxon>
        <taxon>Gnathifera</taxon>
        <taxon>Rotifera</taxon>
        <taxon>Eurotatoria</taxon>
        <taxon>Bdelloidea</taxon>
        <taxon>Philodinida</taxon>
        <taxon>Philodinidae</taxon>
        <taxon>Rotaria</taxon>
    </lineage>
</organism>
<feature type="region of interest" description="Disordered" evidence="7">
    <location>
        <begin position="1"/>
        <end position="22"/>
    </location>
</feature>
<feature type="region of interest" description="Disordered" evidence="7">
    <location>
        <begin position="930"/>
        <end position="959"/>
    </location>
</feature>
<dbReference type="Proteomes" id="UP000663866">
    <property type="component" value="Unassembled WGS sequence"/>
</dbReference>
<dbReference type="AlphaFoldDB" id="A0A819UMI5"/>
<evidence type="ECO:0000256" key="7">
    <source>
        <dbReference type="SAM" id="MobiDB-lite"/>
    </source>
</evidence>
<comment type="subcellular location">
    <subcellularLocation>
        <location evidence="1">Membrane</location>
        <topology evidence="1">Multi-pass membrane protein</topology>
    </subcellularLocation>
    <subcellularLocation>
        <location evidence="2">Membrane</location>
        <topology evidence="2">Single-pass membrane protein</topology>
    </subcellularLocation>
</comment>
<dbReference type="PANTHER" id="PTHR10926">
    <property type="entry name" value="CELL CYCLE CONTROL PROTEIN 50"/>
    <property type="match status" value="1"/>
</dbReference>
<evidence type="ECO:0000256" key="8">
    <source>
        <dbReference type="SAM" id="Phobius"/>
    </source>
</evidence>
<dbReference type="FunFam" id="2.30.29.30:FF:000008">
    <property type="entry name" value="GRAM domain containing 1B"/>
    <property type="match status" value="1"/>
</dbReference>
<keyword evidence="11" id="KW-1185">Reference proteome</keyword>
<comment type="caution">
    <text evidence="10">The sequence shown here is derived from an EMBL/GenBank/DDBJ whole genome shotgun (WGS) entry which is preliminary data.</text>
</comment>
<dbReference type="InterPro" id="IPR011993">
    <property type="entry name" value="PH-like_dom_sf"/>
</dbReference>
<dbReference type="GO" id="GO:0005789">
    <property type="term" value="C:endoplasmic reticulum membrane"/>
    <property type="evidence" value="ECO:0007669"/>
    <property type="project" value="UniProtKB-ARBA"/>
</dbReference>
<dbReference type="CDD" id="cd13220">
    <property type="entry name" value="PH-GRAM_GRAMDC"/>
    <property type="match status" value="1"/>
</dbReference>
<feature type="compositionally biased region" description="Acidic residues" evidence="7">
    <location>
        <begin position="1"/>
        <end position="11"/>
    </location>
</feature>
<evidence type="ECO:0000256" key="3">
    <source>
        <dbReference type="ARBA" id="ARBA00009457"/>
    </source>
</evidence>
<evidence type="ECO:0000313" key="10">
    <source>
        <dbReference type="EMBL" id="CAF4097747.1"/>
    </source>
</evidence>
<dbReference type="Pfam" id="PF02893">
    <property type="entry name" value="GRAM"/>
    <property type="match status" value="1"/>
</dbReference>
<dbReference type="GO" id="GO:0044232">
    <property type="term" value="C:organelle membrane contact site"/>
    <property type="evidence" value="ECO:0007669"/>
    <property type="project" value="UniProtKB-ARBA"/>
</dbReference>
<dbReference type="InterPro" id="IPR004182">
    <property type="entry name" value="GRAM"/>
</dbReference>
<feature type="region of interest" description="Disordered" evidence="7">
    <location>
        <begin position="495"/>
        <end position="567"/>
    </location>
</feature>
<dbReference type="GO" id="GO:0005794">
    <property type="term" value="C:Golgi apparatus"/>
    <property type="evidence" value="ECO:0007669"/>
    <property type="project" value="TreeGrafter"/>
</dbReference>
<feature type="transmembrane region" description="Helical" evidence="8">
    <location>
        <begin position="35"/>
        <end position="61"/>
    </location>
</feature>
<dbReference type="Gene3D" id="2.30.29.30">
    <property type="entry name" value="Pleckstrin-homology domain (PH domain)/Phosphotyrosine-binding domain (PTB)"/>
    <property type="match status" value="1"/>
</dbReference>
<comment type="similarity">
    <text evidence="3">Belongs to the CDC50/LEM3 family.</text>
</comment>
<name>A0A819UMI5_9BILA</name>
<feature type="domain" description="GRAM" evidence="9">
    <location>
        <begin position="796"/>
        <end position="863"/>
    </location>
</feature>
<evidence type="ECO:0000259" key="9">
    <source>
        <dbReference type="SMART" id="SM00568"/>
    </source>
</evidence>
<evidence type="ECO:0000256" key="1">
    <source>
        <dbReference type="ARBA" id="ARBA00004141"/>
    </source>
</evidence>
<dbReference type="SMART" id="SM00568">
    <property type="entry name" value="GRAM"/>
    <property type="match status" value="1"/>
</dbReference>
<dbReference type="EMBL" id="CAJOBG010004154">
    <property type="protein sequence ID" value="CAF4097747.1"/>
    <property type="molecule type" value="Genomic_DNA"/>
</dbReference>
<gene>
    <name evidence="10" type="ORF">OVN521_LOCUS20724</name>
</gene>
<feature type="compositionally biased region" description="Polar residues" evidence="7">
    <location>
        <begin position="938"/>
        <end position="957"/>
    </location>
</feature>